<dbReference type="Pfam" id="PF09704">
    <property type="entry name" value="Cas_Cas5d"/>
    <property type="match status" value="1"/>
</dbReference>
<reference evidence="2 3" key="1">
    <citation type="submission" date="2017-06" db="EMBL/GenBank/DDBJ databases">
        <authorList>
            <person name="Kim H.J."/>
            <person name="Triplett B.A."/>
        </authorList>
    </citation>
    <scope>NUCLEOTIDE SEQUENCE [LARGE SCALE GENOMIC DNA]</scope>
    <source>
        <strain evidence="2 3">DSM 22179</strain>
    </source>
</reference>
<gene>
    <name evidence="2" type="ORF">SAMN05445756_1989</name>
</gene>
<dbReference type="EMBL" id="FYEZ01000003">
    <property type="protein sequence ID" value="SNC73487.1"/>
    <property type="molecule type" value="Genomic_DNA"/>
</dbReference>
<evidence type="ECO:0000256" key="1">
    <source>
        <dbReference type="ARBA" id="ARBA00023118"/>
    </source>
</evidence>
<dbReference type="Proteomes" id="UP000198122">
    <property type="component" value="Unassembled WGS sequence"/>
</dbReference>
<accession>A0A212U5H6</accession>
<evidence type="ECO:0000313" key="3">
    <source>
        <dbReference type="Proteomes" id="UP000198122"/>
    </source>
</evidence>
<sequence length="238" mass="26159">MTACLPLVLSGPMHAWGTTSRFPRRDTAMEPSKSGVLGLLAAAQGRRRTEEISDLAGLAFGVRVDHPGRLIRDFQTAVRPAQGRGSDVRMPLSERFYVADAVYLAVVEGPEGLVDELSRAVRSPRFPLFLGRRSCPPDRPVGLPVAPGALEEVLEAHPWLGPERLARRRARTVSCQVVRDARPGEKSTSREPDVPVSFDPRRREFGWRSVIRTFVDVTNPAGTEARTASPHDPIAELL</sequence>
<dbReference type="GO" id="GO:0051607">
    <property type="term" value="P:defense response to virus"/>
    <property type="evidence" value="ECO:0007669"/>
    <property type="project" value="UniProtKB-KW"/>
</dbReference>
<proteinExistence type="predicted"/>
<name>A0A212U5H6_9MICO</name>
<evidence type="ECO:0000313" key="2">
    <source>
        <dbReference type="EMBL" id="SNC73487.1"/>
    </source>
</evidence>
<dbReference type="InterPro" id="IPR013422">
    <property type="entry name" value="CRISPR-assoc_prot_Cas5_N"/>
</dbReference>
<dbReference type="InterPro" id="IPR021124">
    <property type="entry name" value="CRISPR-assoc_prot_Cas5"/>
</dbReference>
<protein>
    <submittedName>
        <fullName evidence="2">CRISPR-associated protein, Cas5e family</fullName>
    </submittedName>
</protein>
<dbReference type="NCBIfam" id="TIGR01868">
    <property type="entry name" value="casD_Cas5e"/>
    <property type="match status" value="1"/>
</dbReference>
<dbReference type="Gene3D" id="3.30.70.2660">
    <property type="match status" value="1"/>
</dbReference>
<dbReference type="AlphaFoldDB" id="A0A212U5H6"/>
<dbReference type="GO" id="GO:0043571">
    <property type="term" value="P:maintenance of CRISPR repeat elements"/>
    <property type="evidence" value="ECO:0007669"/>
    <property type="project" value="InterPro"/>
</dbReference>
<dbReference type="RefSeq" id="WP_200815126.1">
    <property type="nucleotide sequence ID" value="NZ_FYEZ01000003.1"/>
</dbReference>
<keyword evidence="3" id="KW-1185">Reference proteome</keyword>
<dbReference type="NCBIfam" id="TIGR02593">
    <property type="entry name" value="CRISPR_cas5"/>
    <property type="match status" value="1"/>
</dbReference>
<keyword evidence="1" id="KW-0051">Antiviral defense</keyword>
<organism evidence="2 3">
    <name type="scientific">Kytococcus aerolatus</name>
    <dbReference type="NCBI Taxonomy" id="592308"/>
    <lineage>
        <taxon>Bacteria</taxon>
        <taxon>Bacillati</taxon>
        <taxon>Actinomycetota</taxon>
        <taxon>Actinomycetes</taxon>
        <taxon>Micrococcales</taxon>
        <taxon>Kytococcaceae</taxon>
        <taxon>Kytococcus</taxon>
    </lineage>
</organism>
<dbReference type="CDD" id="cd09756">
    <property type="entry name" value="Cas5_I-E"/>
    <property type="match status" value="1"/>
</dbReference>
<dbReference type="InterPro" id="IPR010147">
    <property type="entry name" value="CRISPR-assoc_prot_CasD"/>
</dbReference>
<dbReference type="GO" id="GO:0003723">
    <property type="term" value="F:RNA binding"/>
    <property type="evidence" value="ECO:0007669"/>
    <property type="project" value="InterPro"/>
</dbReference>